<comment type="caution">
    <text evidence="3">The sequence shown here is derived from an EMBL/GenBank/DDBJ whole genome shotgun (WGS) entry which is preliminary data.</text>
</comment>
<gene>
    <name evidence="3" type="ORF">E2980_06680</name>
</gene>
<dbReference type="PANTHER" id="PTHR37810">
    <property type="entry name" value="IMMUNITY PROTEIN SDPI"/>
    <property type="match status" value="1"/>
</dbReference>
<name>A0A4Y8M1T0_9BACL</name>
<dbReference type="InterPro" id="IPR012867">
    <property type="entry name" value="DUF1648"/>
</dbReference>
<keyword evidence="1" id="KW-0472">Membrane</keyword>
<keyword evidence="4" id="KW-1185">Reference proteome</keyword>
<dbReference type="InterPro" id="IPR025962">
    <property type="entry name" value="SdpI/YhfL"/>
</dbReference>
<dbReference type="AlphaFoldDB" id="A0A4Y8M1T0"/>
<dbReference type="InterPro" id="IPR026272">
    <property type="entry name" value="SdpI"/>
</dbReference>
<dbReference type="EMBL" id="SOMN01000005">
    <property type="protein sequence ID" value="TFE29067.1"/>
    <property type="molecule type" value="Genomic_DNA"/>
</dbReference>
<dbReference type="PIRSF" id="PIRSF038959">
    <property type="entry name" value="SdpI"/>
    <property type="match status" value="1"/>
</dbReference>
<evidence type="ECO:0000259" key="2">
    <source>
        <dbReference type="Pfam" id="PF07853"/>
    </source>
</evidence>
<evidence type="ECO:0000313" key="3">
    <source>
        <dbReference type="EMBL" id="TFE29067.1"/>
    </source>
</evidence>
<feature type="domain" description="DUF1648" evidence="2">
    <location>
        <begin position="26"/>
        <end position="66"/>
    </location>
</feature>
<dbReference type="Pfam" id="PF07853">
    <property type="entry name" value="DUF1648"/>
    <property type="match status" value="1"/>
</dbReference>
<protein>
    <submittedName>
        <fullName evidence="3">DUF1648 domain-containing protein</fullName>
    </submittedName>
</protein>
<dbReference type="Pfam" id="PF13630">
    <property type="entry name" value="SdpI"/>
    <property type="match status" value="1"/>
</dbReference>
<feature type="transmembrane region" description="Helical" evidence="1">
    <location>
        <begin position="62"/>
        <end position="82"/>
    </location>
</feature>
<organism evidence="3 4">
    <name type="scientific">Cohnella luojiensis</name>
    <dbReference type="NCBI Taxonomy" id="652876"/>
    <lineage>
        <taxon>Bacteria</taxon>
        <taxon>Bacillati</taxon>
        <taxon>Bacillota</taxon>
        <taxon>Bacilli</taxon>
        <taxon>Bacillales</taxon>
        <taxon>Paenibacillaceae</taxon>
        <taxon>Cohnella</taxon>
    </lineage>
</organism>
<dbReference type="PANTHER" id="PTHR37810:SF5">
    <property type="entry name" value="IMMUNITY PROTEIN SDPI"/>
    <property type="match status" value="1"/>
</dbReference>
<feature type="transmembrane region" description="Helical" evidence="1">
    <location>
        <begin position="122"/>
        <end position="140"/>
    </location>
</feature>
<evidence type="ECO:0000256" key="1">
    <source>
        <dbReference type="SAM" id="Phobius"/>
    </source>
</evidence>
<keyword evidence="1" id="KW-0812">Transmembrane</keyword>
<keyword evidence="1" id="KW-1133">Transmembrane helix</keyword>
<dbReference type="Proteomes" id="UP000297900">
    <property type="component" value="Unassembled WGS sequence"/>
</dbReference>
<reference evidence="3 4" key="1">
    <citation type="submission" date="2019-03" db="EMBL/GenBank/DDBJ databases">
        <title>Cohnella endophytica sp. nov., a novel endophytic bacterium isolated from bark of Sonneratia apetala.</title>
        <authorList>
            <person name="Tuo L."/>
        </authorList>
    </citation>
    <scope>NUCLEOTIDE SEQUENCE [LARGE SCALE GENOMIC DNA]</scope>
    <source>
        <strain evidence="3 4">CCTCC AB 208254</strain>
    </source>
</reference>
<feature type="transmembrane region" description="Helical" evidence="1">
    <location>
        <begin position="198"/>
        <end position="218"/>
    </location>
</feature>
<evidence type="ECO:0000313" key="4">
    <source>
        <dbReference type="Proteomes" id="UP000297900"/>
    </source>
</evidence>
<feature type="transmembrane region" description="Helical" evidence="1">
    <location>
        <begin position="94"/>
        <end position="116"/>
    </location>
</feature>
<dbReference type="GO" id="GO:0009636">
    <property type="term" value="P:response to toxic substance"/>
    <property type="evidence" value="ECO:0007669"/>
    <property type="project" value="TreeGrafter"/>
</dbReference>
<accession>A0A4Y8M1T0</accession>
<feature type="transmembrane region" description="Helical" evidence="1">
    <location>
        <begin position="173"/>
        <end position="192"/>
    </location>
</feature>
<sequence length="226" mass="25803">MTNANENPKMTWSRKDWILLGANVLLFAILYLIFNDQLPDTVNSHYNTKGEADDTMAKRSFWLLYAGIGLVLPTVLSLLRYIDPRKGNYTRFEGYYNLMRWSISFFIHAIMLVVIMDNLGEKLPVVNLINGGLGILWIIIGNRMGQLRSNFFIGIKTPWALSDDNNWRMTHRLAGRLWVIAGLVMFVSAWFVPATWTIAVLLICTMGSSLIPLAYSYLLHKRKAAV</sequence>
<proteinExistence type="predicted"/>
<feature type="transmembrane region" description="Helical" evidence="1">
    <location>
        <begin position="17"/>
        <end position="34"/>
    </location>
</feature>
<dbReference type="OrthoDB" id="9808690at2"/>
<dbReference type="RefSeq" id="WP_135151366.1">
    <property type="nucleotide sequence ID" value="NZ_SOMN01000005.1"/>
</dbReference>